<sequence>MLTLKAAGLLDVDAGKIVRPGIVRIEGDRIAGVGGDVEGELIDLGDQVLLPGLMDMEVNLLMGGRGEKPGLSQVQDDPPTRLLRAVGNARRTLRAGFTTVRNLGLFVKTGGYLLDVALGKAIDAGWIEGPRIVPAGHAITPTGGHLDPTMFAAFAPHVLDLTVEEGIANGADEIRRAVRYQIKHGAQLIKVCCSGGVMSLTGPPGAQHYSDEELRAIVDEAHRRGLRVAAHTHGADAVRHAVAAGIDCIEHGFLVDDEAIAMMVEHGTYLVTTRRLAEAMDVSHAEPELQAKAAEMFPRARKSLLAAYEAGVKIAVGTDAPAIPHGRNADELVTLADWGLPPLAVLRAATVIAAELIDATDRGRLAEGQLADVIAVPGNPLEDITVTRNVSFVMKGGKVYANQN</sequence>
<dbReference type="GO" id="GO:0050480">
    <property type="term" value="F:imidazolonepropionase activity"/>
    <property type="evidence" value="ECO:0007669"/>
    <property type="project" value="UniProtKB-EC"/>
</dbReference>
<dbReference type="AlphaFoldDB" id="A0A7Z7IRH8"/>
<name>A0A7Z7IRH8_9MYCO</name>
<proteinExistence type="predicted"/>
<feature type="domain" description="Amidohydrolase-related" evidence="1">
    <location>
        <begin position="48"/>
        <end position="399"/>
    </location>
</feature>
<dbReference type="EC" id="3.5.2.7" evidence="2"/>
<dbReference type="InterPro" id="IPR006680">
    <property type="entry name" value="Amidohydro-rel"/>
</dbReference>
<dbReference type="RefSeq" id="WP_186244690.1">
    <property type="nucleotide sequence ID" value="NZ_OCTY01000002.1"/>
</dbReference>
<gene>
    <name evidence="2" type="primary">hutI_2</name>
    <name evidence="2" type="ORF">MSIMFB_04703</name>
</gene>
<evidence type="ECO:0000259" key="1">
    <source>
        <dbReference type="Pfam" id="PF01979"/>
    </source>
</evidence>
<evidence type="ECO:0000313" key="3">
    <source>
        <dbReference type="Proteomes" id="UP000554965"/>
    </source>
</evidence>
<dbReference type="PANTHER" id="PTHR43135:SF3">
    <property type="entry name" value="ALPHA-D-RIBOSE 1-METHYLPHOSPHONATE 5-TRIPHOSPHATE DIPHOSPHATASE"/>
    <property type="match status" value="1"/>
</dbReference>
<comment type="caution">
    <text evidence="2">The sequence shown here is derived from an EMBL/GenBank/DDBJ whole genome shotgun (WGS) entry which is preliminary data.</text>
</comment>
<dbReference type="SUPFAM" id="SSF51338">
    <property type="entry name" value="Composite domain of metallo-dependent hydrolases"/>
    <property type="match status" value="1"/>
</dbReference>
<dbReference type="SUPFAM" id="SSF51556">
    <property type="entry name" value="Metallo-dependent hydrolases"/>
    <property type="match status" value="1"/>
</dbReference>
<organism evidence="2 3">
    <name type="scientific">Mycobacterium simulans</name>
    <dbReference type="NCBI Taxonomy" id="627089"/>
    <lineage>
        <taxon>Bacteria</taxon>
        <taxon>Bacillati</taxon>
        <taxon>Actinomycetota</taxon>
        <taxon>Actinomycetes</taxon>
        <taxon>Mycobacteriales</taxon>
        <taxon>Mycobacteriaceae</taxon>
        <taxon>Mycobacterium</taxon>
    </lineage>
</organism>
<dbReference type="InterPro" id="IPR057744">
    <property type="entry name" value="OTAase-like"/>
</dbReference>
<evidence type="ECO:0000313" key="2">
    <source>
        <dbReference type="EMBL" id="SOJ57226.1"/>
    </source>
</evidence>
<accession>A0A7Z7IRH8</accession>
<keyword evidence="3" id="KW-1185">Reference proteome</keyword>
<dbReference type="CDD" id="cd01299">
    <property type="entry name" value="Met_dep_hydrolase_A"/>
    <property type="match status" value="1"/>
</dbReference>
<reference evidence="2 3" key="1">
    <citation type="submission" date="2017-10" db="EMBL/GenBank/DDBJ databases">
        <authorList>
            <consortium name="Urmite Genomes"/>
        </authorList>
    </citation>
    <scope>NUCLEOTIDE SEQUENCE [LARGE SCALE GENOMIC DNA]</scope>
    <source>
        <strain evidence="2 3">FB-527</strain>
    </source>
</reference>
<dbReference type="Gene3D" id="2.30.40.10">
    <property type="entry name" value="Urease, subunit C, domain 1"/>
    <property type="match status" value="1"/>
</dbReference>
<protein>
    <submittedName>
        <fullName evidence="2">Imidazolonepropionase</fullName>
        <ecNumber evidence="2">3.5.2.7</ecNumber>
    </submittedName>
</protein>
<dbReference type="PANTHER" id="PTHR43135">
    <property type="entry name" value="ALPHA-D-RIBOSE 1-METHYLPHOSPHONATE 5-TRIPHOSPHATE DIPHOSPHATASE"/>
    <property type="match status" value="1"/>
</dbReference>
<dbReference type="Proteomes" id="UP000554965">
    <property type="component" value="Unassembled WGS sequence"/>
</dbReference>
<dbReference type="Pfam" id="PF01979">
    <property type="entry name" value="Amidohydro_1"/>
    <property type="match status" value="1"/>
</dbReference>
<dbReference type="EMBL" id="OCTY01000002">
    <property type="protein sequence ID" value="SOJ57226.1"/>
    <property type="molecule type" value="Genomic_DNA"/>
</dbReference>
<dbReference type="Gene3D" id="3.20.20.140">
    <property type="entry name" value="Metal-dependent hydrolases"/>
    <property type="match status" value="1"/>
</dbReference>
<keyword evidence="2" id="KW-0378">Hydrolase</keyword>
<dbReference type="InterPro" id="IPR051781">
    <property type="entry name" value="Metallo-dep_Hydrolase"/>
</dbReference>
<dbReference type="InterPro" id="IPR032466">
    <property type="entry name" value="Metal_Hydrolase"/>
</dbReference>
<dbReference type="InterPro" id="IPR011059">
    <property type="entry name" value="Metal-dep_hydrolase_composite"/>
</dbReference>